<accession>A0A2M3ZXF2</accession>
<evidence type="ECO:0000313" key="2">
    <source>
        <dbReference type="EMBL" id="MBW33175.1"/>
    </source>
</evidence>
<name>A0A2M3ZXF2_9DIPT</name>
<proteinExistence type="predicted"/>
<feature type="chain" id="PRO_5014597682" evidence="1">
    <location>
        <begin position="19"/>
        <end position="78"/>
    </location>
</feature>
<sequence>MDLLLLLLLLGSATLTQPWLIKRLFYSLDFLSSSSSNIPPLEQRRRARWIEELDGLQCTAQTPTGQGLKPARLGGMLL</sequence>
<evidence type="ECO:0000256" key="1">
    <source>
        <dbReference type="SAM" id="SignalP"/>
    </source>
</evidence>
<dbReference type="EMBL" id="GGFM01012424">
    <property type="protein sequence ID" value="MBW33175.1"/>
    <property type="molecule type" value="Transcribed_RNA"/>
</dbReference>
<feature type="signal peptide" evidence="1">
    <location>
        <begin position="1"/>
        <end position="18"/>
    </location>
</feature>
<dbReference type="AlphaFoldDB" id="A0A2M3ZXF2"/>
<keyword evidence="1" id="KW-0732">Signal</keyword>
<protein>
    <submittedName>
        <fullName evidence="2">Putative secreted peptide</fullName>
    </submittedName>
</protein>
<organism evidence="2">
    <name type="scientific">Anopheles braziliensis</name>
    <dbReference type="NCBI Taxonomy" id="58242"/>
    <lineage>
        <taxon>Eukaryota</taxon>
        <taxon>Metazoa</taxon>
        <taxon>Ecdysozoa</taxon>
        <taxon>Arthropoda</taxon>
        <taxon>Hexapoda</taxon>
        <taxon>Insecta</taxon>
        <taxon>Pterygota</taxon>
        <taxon>Neoptera</taxon>
        <taxon>Endopterygota</taxon>
        <taxon>Diptera</taxon>
        <taxon>Nematocera</taxon>
        <taxon>Culicoidea</taxon>
        <taxon>Culicidae</taxon>
        <taxon>Anophelinae</taxon>
        <taxon>Anopheles</taxon>
    </lineage>
</organism>
<reference evidence="2" key="1">
    <citation type="submission" date="2018-01" db="EMBL/GenBank/DDBJ databases">
        <title>An insight into the sialome of Amazonian anophelines.</title>
        <authorList>
            <person name="Ribeiro J.M."/>
            <person name="Scarpassa V."/>
            <person name="Calvo E."/>
        </authorList>
    </citation>
    <scope>NUCLEOTIDE SEQUENCE</scope>
    <source>
        <tissue evidence="2">Salivary glands</tissue>
    </source>
</reference>